<protein>
    <submittedName>
        <fullName evidence="1">DUF4280 domain-containing protein</fullName>
    </submittedName>
</protein>
<evidence type="ECO:0000313" key="2">
    <source>
        <dbReference type="Proteomes" id="UP000253862"/>
    </source>
</evidence>
<dbReference type="NCBIfam" id="NF041248">
    <property type="entry name" value="T6SS_IglG"/>
    <property type="match status" value="1"/>
</dbReference>
<proteinExistence type="predicted"/>
<gene>
    <name evidence="1" type="ORF">CGC43_02410</name>
</gene>
<dbReference type="EMBL" id="CP022375">
    <property type="protein sequence ID" value="AXH29512.1"/>
    <property type="molecule type" value="Genomic_DNA"/>
</dbReference>
<name>A0A345JQB6_9GAMM</name>
<reference evidence="1 2" key="1">
    <citation type="submission" date="2017-07" db="EMBL/GenBank/DDBJ databases">
        <title>Complete genome sequences and comparative analysis of the novel pathogen Francisella opportunistica.</title>
        <authorList>
            <person name="Dietrich E.A."/>
            <person name="Kingry L.C."/>
            <person name="Petersen J.M."/>
        </authorList>
    </citation>
    <scope>NUCLEOTIDE SEQUENCE [LARGE SCALE GENOMIC DNA]</scope>
    <source>
        <strain evidence="1 2">14-2155</strain>
    </source>
</reference>
<accession>A0A345JQB6</accession>
<dbReference type="Pfam" id="PF14107">
    <property type="entry name" value="DUF4280"/>
    <property type="match status" value="1"/>
</dbReference>
<dbReference type="InterPro" id="IPR025460">
    <property type="entry name" value="DUF4280"/>
</dbReference>
<sequence length="173" mass="18365">MLATIDDSLKRLEQIKANDESIKNSIDDLVSELNNIKTLLSPTQLNISSNASNLVPSMGAQIKCSFSLAPGAYLSTRVKTLAGNLPASNITDSKLGTNILPFAGCTNPANPTMNPFSFPWVCIPNLSPFIPTNPTTLLENAPITTMNSKAMCMFAPGGMVNFISSGQINAKTS</sequence>
<evidence type="ECO:0000313" key="1">
    <source>
        <dbReference type="EMBL" id="AXH29512.1"/>
    </source>
</evidence>
<organism evidence="1 2">
    <name type="scientific">Francisella opportunistica</name>
    <dbReference type="NCBI Taxonomy" id="2016517"/>
    <lineage>
        <taxon>Bacteria</taxon>
        <taxon>Pseudomonadati</taxon>
        <taxon>Pseudomonadota</taxon>
        <taxon>Gammaproteobacteria</taxon>
        <taxon>Thiotrichales</taxon>
        <taxon>Francisellaceae</taxon>
        <taxon>Francisella</taxon>
    </lineage>
</organism>
<dbReference type="RefSeq" id="WP_071628797.1">
    <property type="nucleotide sequence ID" value="NZ_CP022375.1"/>
</dbReference>
<keyword evidence="2" id="KW-1185">Reference proteome</keyword>
<dbReference type="AlphaFoldDB" id="A0A345JQB6"/>
<dbReference type="Proteomes" id="UP000253862">
    <property type="component" value="Chromosome"/>
</dbReference>